<dbReference type="OrthoDB" id="10564920at2759"/>
<gene>
    <name evidence="1" type="ORF">RCL2_000877500</name>
</gene>
<dbReference type="EMBL" id="BLAL01000057">
    <property type="protein sequence ID" value="GES81533.1"/>
    <property type="molecule type" value="Genomic_DNA"/>
</dbReference>
<dbReference type="AlphaFoldDB" id="A0A8H3L496"/>
<reference evidence="1" key="1">
    <citation type="submission" date="2019-10" db="EMBL/GenBank/DDBJ databases">
        <title>Conservation and host-specific expression of non-tandemly repeated heterogenous ribosome RNA gene in arbuscular mycorrhizal fungi.</title>
        <authorList>
            <person name="Maeda T."/>
            <person name="Kobayashi Y."/>
            <person name="Nakagawa T."/>
            <person name="Ezawa T."/>
            <person name="Yamaguchi K."/>
            <person name="Bino T."/>
            <person name="Nishimoto Y."/>
            <person name="Shigenobu S."/>
            <person name="Kawaguchi M."/>
        </authorList>
    </citation>
    <scope>NUCLEOTIDE SEQUENCE</scope>
    <source>
        <strain evidence="1">HR1</strain>
    </source>
</reference>
<accession>A0A8H3L496</accession>
<evidence type="ECO:0000313" key="1">
    <source>
        <dbReference type="EMBL" id="GES81533.1"/>
    </source>
</evidence>
<dbReference type="Proteomes" id="UP000615446">
    <property type="component" value="Unassembled WGS sequence"/>
</dbReference>
<proteinExistence type="predicted"/>
<name>A0A8H3L496_9GLOM</name>
<sequence length="146" mass="17717">MNLSIYEEISDIITLNSIIKKLGFKSYFKIFVDRDEDIYNLKVKILKEQGKHFQAFDIMNLKYKNWYSVCLREFVNNDAFWDHMTHVQYHFDSKSGKISWKNNIRKIKINNKREQTYKEIIPVKKPRESRISKYIWYSSEDTNTSN</sequence>
<organism evidence="1 2">
    <name type="scientific">Rhizophagus clarus</name>
    <dbReference type="NCBI Taxonomy" id="94130"/>
    <lineage>
        <taxon>Eukaryota</taxon>
        <taxon>Fungi</taxon>
        <taxon>Fungi incertae sedis</taxon>
        <taxon>Mucoromycota</taxon>
        <taxon>Glomeromycotina</taxon>
        <taxon>Glomeromycetes</taxon>
        <taxon>Glomerales</taxon>
        <taxon>Glomeraceae</taxon>
        <taxon>Rhizophagus</taxon>
    </lineage>
</organism>
<evidence type="ECO:0000313" key="2">
    <source>
        <dbReference type="Proteomes" id="UP000615446"/>
    </source>
</evidence>
<comment type="caution">
    <text evidence="1">The sequence shown here is derived from an EMBL/GenBank/DDBJ whole genome shotgun (WGS) entry which is preliminary data.</text>
</comment>
<protein>
    <submittedName>
        <fullName evidence="1">Uncharacterized protein</fullName>
    </submittedName>
</protein>